<reference evidence="2 3" key="1">
    <citation type="submission" date="2020-03" db="EMBL/GenBank/DDBJ databases">
        <title>Draft Genome Sequence of Cudoniella acicularis.</title>
        <authorList>
            <person name="Buettner E."/>
            <person name="Kellner H."/>
        </authorList>
    </citation>
    <scope>NUCLEOTIDE SEQUENCE [LARGE SCALE GENOMIC DNA]</scope>
    <source>
        <strain evidence="2 3">DSM 108380</strain>
    </source>
</reference>
<feature type="region of interest" description="Disordered" evidence="1">
    <location>
        <begin position="1"/>
        <end position="43"/>
    </location>
</feature>
<feature type="compositionally biased region" description="Polar residues" evidence="1">
    <location>
        <begin position="1"/>
        <end position="14"/>
    </location>
</feature>
<evidence type="ECO:0000313" key="3">
    <source>
        <dbReference type="Proteomes" id="UP000566819"/>
    </source>
</evidence>
<dbReference type="EMBL" id="JAAMPI010002003">
    <property type="protein sequence ID" value="KAF4620151.1"/>
    <property type="molecule type" value="Genomic_DNA"/>
</dbReference>
<comment type="caution">
    <text evidence="2">The sequence shown here is derived from an EMBL/GenBank/DDBJ whole genome shotgun (WGS) entry which is preliminary data.</text>
</comment>
<gene>
    <name evidence="2" type="ORF">G7Y89_g14672</name>
</gene>
<accession>A0A8H4R0S5</accession>
<evidence type="ECO:0000256" key="1">
    <source>
        <dbReference type="SAM" id="MobiDB-lite"/>
    </source>
</evidence>
<dbReference type="AlphaFoldDB" id="A0A8H4R0S5"/>
<name>A0A8H4R0S5_9HELO</name>
<evidence type="ECO:0000313" key="2">
    <source>
        <dbReference type="EMBL" id="KAF4620151.1"/>
    </source>
</evidence>
<keyword evidence="3" id="KW-1185">Reference proteome</keyword>
<organism evidence="2 3">
    <name type="scientific">Cudoniella acicularis</name>
    <dbReference type="NCBI Taxonomy" id="354080"/>
    <lineage>
        <taxon>Eukaryota</taxon>
        <taxon>Fungi</taxon>
        <taxon>Dikarya</taxon>
        <taxon>Ascomycota</taxon>
        <taxon>Pezizomycotina</taxon>
        <taxon>Leotiomycetes</taxon>
        <taxon>Helotiales</taxon>
        <taxon>Tricladiaceae</taxon>
        <taxon>Cudoniella</taxon>
    </lineage>
</organism>
<protein>
    <submittedName>
        <fullName evidence="2">Uncharacterized protein</fullName>
    </submittedName>
</protein>
<dbReference type="Proteomes" id="UP000566819">
    <property type="component" value="Unassembled WGS sequence"/>
</dbReference>
<proteinExistence type="predicted"/>
<sequence length="278" mass="30259">MFTSVPANLQQRSGGKTESDIEKSATSSHDFRGTGSRGDNENSIACTEASTSVSEMELARRPEEAFRVVAHNLEMSEALTTPHFFSSIFFKYLLLLLSASPHFQNTQGIRIIATEINPSKDVALSDTLVHIPYIVENAHANDSAEDGEEEENGDGDLVDYSAAVDFASCGSEEGADSETVRVEGARYAGFGNFVREFWWSAWRTYATNAESSAKHPRAIFFFGFQFLGLSASSLSKSTGVCESSDVIAPKSGDFEPDNLSRVKSSIEVEKLVVILAII</sequence>